<dbReference type="Proteomes" id="UP000664317">
    <property type="component" value="Unassembled WGS sequence"/>
</dbReference>
<name>A0ABS3C2K6_9BACT</name>
<evidence type="ECO:0008006" key="3">
    <source>
        <dbReference type="Google" id="ProtNLM"/>
    </source>
</evidence>
<gene>
    <name evidence="1" type="ORF">J0A68_09165</name>
</gene>
<reference evidence="1 2" key="1">
    <citation type="submission" date="2021-03" db="EMBL/GenBank/DDBJ databases">
        <title>novel species isolated from a fishpond in China.</title>
        <authorList>
            <person name="Lu H."/>
            <person name="Cai Z."/>
        </authorList>
    </citation>
    <scope>NUCLEOTIDE SEQUENCE [LARGE SCALE GENOMIC DNA]</scope>
    <source>
        <strain evidence="1 2">H41</strain>
    </source>
</reference>
<evidence type="ECO:0000313" key="1">
    <source>
        <dbReference type="EMBL" id="MBN7811125.1"/>
    </source>
</evidence>
<sequence>MISKAELIKQIQKFPEEIAIEDLVERLILIDKLEKRIAESKDGQNISEEDLKKEMQEWFR</sequence>
<evidence type="ECO:0000313" key="2">
    <source>
        <dbReference type="Proteomes" id="UP000664317"/>
    </source>
</evidence>
<dbReference type="RefSeq" id="WP_206577908.1">
    <property type="nucleotide sequence ID" value="NZ_JAFKCT010000003.1"/>
</dbReference>
<dbReference type="EMBL" id="JAFKCT010000003">
    <property type="protein sequence ID" value="MBN7811125.1"/>
    <property type="molecule type" value="Genomic_DNA"/>
</dbReference>
<keyword evidence="2" id="KW-1185">Reference proteome</keyword>
<protein>
    <recommendedName>
        <fullName evidence="3">Addiction module component</fullName>
    </recommendedName>
</protein>
<comment type="caution">
    <text evidence="1">The sequence shown here is derived from an EMBL/GenBank/DDBJ whole genome shotgun (WGS) entry which is preliminary data.</text>
</comment>
<organism evidence="1 2">
    <name type="scientific">Algoriphagus oliviformis</name>
    <dbReference type="NCBI Taxonomy" id="2811231"/>
    <lineage>
        <taxon>Bacteria</taxon>
        <taxon>Pseudomonadati</taxon>
        <taxon>Bacteroidota</taxon>
        <taxon>Cytophagia</taxon>
        <taxon>Cytophagales</taxon>
        <taxon>Cyclobacteriaceae</taxon>
        <taxon>Algoriphagus</taxon>
    </lineage>
</organism>
<proteinExistence type="predicted"/>
<accession>A0ABS3C2K6</accession>